<dbReference type="Proteomes" id="UP000254808">
    <property type="component" value="Chromosome"/>
</dbReference>
<dbReference type="PROSITE" id="PS51257">
    <property type="entry name" value="PROKAR_LIPOPROTEIN"/>
    <property type="match status" value="1"/>
</dbReference>
<comment type="subcellular location">
    <subcellularLocation>
        <location evidence="1">Cell outer membrane</location>
    </subcellularLocation>
</comment>
<organism evidence="9 10">
    <name type="scientific">Cyclonatronum proteinivorum</name>
    <dbReference type="NCBI Taxonomy" id="1457365"/>
    <lineage>
        <taxon>Bacteria</taxon>
        <taxon>Pseudomonadati</taxon>
        <taxon>Balneolota</taxon>
        <taxon>Balneolia</taxon>
        <taxon>Balneolales</taxon>
        <taxon>Cyclonatronaceae</taxon>
        <taxon>Cyclonatronum</taxon>
    </lineage>
</organism>
<dbReference type="Gene3D" id="1.25.40.390">
    <property type="match status" value="1"/>
</dbReference>
<keyword evidence="10" id="KW-1185">Reference proteome</keyword>
<dbReference type="EMBL" id="CP027806">
    <property type="protein sequence ID" value="AXI99419.1"/>
    <property type="molecule type" value="Genomic_DNA"/>
</dbReference>
<dbReference type="AlphaFoldDB" id="A0A345UG18"/>
<dbReference type="SUPFAM" id="SSF48452">
    <property type="entry name" value="TPR-like"/>
    <property type="match status" value="1"/>
</dbReference>
<proteinExistence type="inferred from homology"/>
<evidence type="ECO:0000259" key="7">
    <source>
        <dbReference type="Pfam" id="PF07980"/>
    </source>
</evidence>
<sequence length="516" mass="57979">MKKLITLFLFVSLPLLATGCMDGFLSHTPPVDRVQDNFYQTESDAEQALFAIYETLTFSHGRANDGFHPFDLVSNILSDDAHAGGSGTGDQPELLELNAHNISVNNGKALGLWSDRFTGIYRANLLIENINGIDFRNEETRAYFEAEARFLRALHYFDLVRFFGYVPLFTEPLVATDIRVQQADPGEVYEFIASELAELIPNLRSTIPNNELGRASTWAGKALLGRVFLYHRDYAVPVLGAAPLSVTEAEVLAHLEDVINNSGHTLLNNFASLWGKAGNNNNEALFSVQHTTNTFGDWGFLNGSIGNWASTMSGLRGVGFHPIYAQGWSFQPATSDLSNAFDRDNDSRYFVSILDPVAENVNHAADEMFQWQGYAFKKFYPRRPDTPSFNVEFNWPYNRPLFRFSDVLLMAAELGSPNAQQYFDQVRQRAYGANFVSIPATRENIMNERRLEFAGEGHRYWDLLRMGLDVAAERINAQAQAPEISINFRTERLGLLPIPQSEINLSDNTLQQNPGY</sequence>
<dbReference type="RefSeq" id="WP_114982661.1">
    <property type="nucleotide sequence ID" value="NZ_CP027806.1"/>
</dbReference>
<keyword evidence="5" id="KW-0998">Cell outer membrane</keyword>
<dbReference type="Pfam" id="PF14322">
    <property type="entry name" value="SusD-like_3"/>
    <property type="match status" value="1"/>
</dbReference>
<evidence type="ECO:0000256" key="4">
    <source>
        <dbReference type="ARBA" id="ARBA00023136"/>
    </source>
</evidence>
<evidence type="ECO:0000313" key="10">
    <source>
        <dbReference type="Proteomes" id="UP000254808"/>
    </source>
</evidence>
<dbReference type="InterPro" id="IPR033985">
    <property type="entry name" value="SusD-like_N"/>
</dbReference>
<evidence type="ECO:0000256" key="3">
    <source>
        <dbReference type="ARBA" id="ARBA00022729"/>
    </source>
</evidence>
<protein>
    <submittedName>
        <fullName evidence="9">Starch-binding associating with outer membrane</fullName>
    </submittedName>
</protein>
<dbReference type="CDD" id="cd08977">
    <property type="entry name" value="SusD"/>
    <property type="match status" value="1"/>
</dbReference>
<name>A0A345UG18_9BACT</name>
<gene>
    <name evidence="9" type="ORF">CYPRO_0132</name>
</gene>
<evidence type="ECO:0000256" key="2">
    <source>
        <dbReference type="ARBA" id="ARBA00006275"/>
    </source>
</evidence>
<comment type="similarity">
    <text evidence="2">Belongs to the SusD family.</text>
</comment>
<evidence type="ECO:0000313" key="9">
    <source>
        <dbReference type="EMBL" id="AXI99419.1"/>
    </source>
</evidence>
<feature type="signal peptide" evidence="6">
    <location>
        <begin position="1"/>
        <end position="17"/>
    </location>
</feature>
<feature type="domain" description="RagB/SusD" evidence="7">
    <location>
        <begin position="361"/>
        <end position="516"/>
    </location>
</feature>
<dbReference type="GO" id="GO:0009279">
    <property type="term" value="C:cell outer membrane"/>
    <property type="evidence" value="ECO:0007669"/>
    <property type="project" value="UniProtKB-SubCell"/>
</dbReference>
<evidence type="ECO:0000256" key="5">
    <source>
        <dbReference type="ARBA" id="ARBA00023237"/>
    </source>
</evidence>
<evidence type="ECO:0000256" key="1">
    <source>
        <dbReference type="ARBA" id="ARBA00004442"/>
    </source>
</evidence>
<evidence type="ECO:0000256" key="6">
    <source>
        <dbReference type="SAM" id="SignalP"/>
    </source>
</evidence>
<dbReference type="InterPro" id="IPR011990">
    <property type="entry name" value="TPR-like_helical_dom_sf"/>
</dbReference>
<feature type="chain" id="PRO_5016608033" evidence="6">
    <location>
        <begin position="18"/>
        <end position="516"/>
    </location>
</feature>
<keyword evidence="3 6" id="KW-0732">Signal</keyword>
<dbReference type="InterPro" id="IPR012944">
    <property type="entry name" value="SusD_RagB_dom"/>
</dbReference>
<evidence type="ECO:0000259" key="8">
    <source>
        <dbReference type="Pfam" id="PF14322"/>
    </source>
</evidence>
<dbReference type="Pfam" id="PF07980">
    <property type="entry name" value="SusD_RagB"/>
    <property type="match status" value="1"/>
</dbReference>
<dbReference type="KEGG" id="cprv:CYPRO_0132"/>
<keyword evidence="4" id="KW-0472">Membrane</keyword>
<dbReference type="OrthoDB" id="618454at2"/>
<accession>A0A345UG18</accession>
<feature type="domain" description="SusD-like N-terminal" evidence="8">
    <location>
        <begin position="97"/>
        <end position="229"/>
    </location>
</feature>
<reference evidence="9 10" key="1">
    <citation type="submission" date="2018-03" db="EMBL/GenBank/DDBJ databases">
        <title>Phenotypic and genomic properties of Cyclonatronum proteinivorum gen. nov., sp. nov., a haloalkaliphilic bacteroidete from soda lakes possessing Na+-translocating rhodopsin.</title>
        <authorList>
            <person name="Toshchakov S.V."/>
            <person name="Korzhenkov A."/>
            <person name="Samarov N.I."/>
            <person name="Kublanov I.V."/>
            <person name="Muntyan M.S."/>
            <person name="Sorokin D.Y."/>
        </authorList>
    </citation>
    <scope>NUCLEOTIDE SEQUENCE [LARGE SCALE GENOMIC DNA]</scope>
    <source>
        <strain evidence="9 10">Omega</strain>
    </source>
</reference>